<evidence type="ECO:0000256" key="1">
    <source>
        <dbReference type="SAM" id="MobiDB-lite"/>
    </source>
</evidence>
<feature type="compositionally biased region" description="Low complexity" evidence="1">
    <location>
        <begin position="14"/>
        <end position="28"/>
    </location>
</feature>
<sequence>ERARGPNPFPHPALPGAAARGLADPAARGRYRSPAAAGTKVGRDAGRRHPARGRRGRADGRHPAQCGPPSLHGCGRSNDLGGRAVRAAAGNVAAPHRLCDRRLAARPCDHRRHRRLARGRRTAALEPDLGCDRPAAWAAAAARPVDRDAGRDAVRPDPRHYRQLRLVPRREPADHRLLPAGGRQLRARGYQPAARAL</sequence>
<feature type="non-terminal residue" evidence="2">
    <location>
        <position position="197"/>
    </location>
</feature>
<proteinExistence type="predicted"/>
<reference evidence="2" key="1">
    <citation type="submission" date="2020-02" db="EMBL/GenBank/DDBJ databases">
        <authorList>
            <person name="Meier V. D."/>
        </authorList>
    </citation>
    <scope>NUCLEOTIDE SEQUENCE</scope>
    <source>
        <strain evidence="2">AVDCRST_MAG09</strain>
    </source>
</reference>
<gene>
    <name evidence="2" type="ORF">AVDCRST_MAG09-1001</name>
</gene>
<protein>
    <submittedName>
        <fullName evidence="2">Uncharacterized protein</fullName>
    </submittedName>
</protein>
<accession>A0A6J4SJD5</accession>
<dbReference type="EMBL" id="CADCVZ010000015">
    <property type="protein sequence ID" value="CAA9500938.1"/>
    <property type="molecule type" value="Genomic_DNA"/>
</dbReference>
<feature type="non-terminal residue" evidence="2">
    <location>
        <position position="1"/>
    </location>
</feature>
<name>A0A6J4SJD5_9SPHN</name>
<evidence type="ECO:0000313" key="2">
    <source>
        <dbReference type="EMBL" id="CAA9500938.1"/>
    </source>
</evidence>
<organism evidence="2">
    <name type="scientific">uncultured Sphingomonas sp</name>
    <dbReference type="NCBI Taxonomy" id="158754"/>
    <lineage>
        <taxon>Bacteria</taxon>
        <taxon>Pseudomonadati</taxon>
        <taxon>Pseudomonadota</taxon>
        <taxon>Alphaproteobacteria</taxon>
        <taxon>Sphingomonadales</taxon>
        <taxon>Sphingomonadaceae</taxon>
        <taxon>Sphingomonas</taxon>
        <taxon>environmental samples</taxon>
    </lineage>
</organism>
<dbReference type="AlphaFoldDB" id="A0A6J4SJD5"/>
<feature type="region of interest" description="Disordered" evidence="1">
    <location>
        <begin position="1"/>
        <end position="78"/>
    </location>
</feature>